<name>A0A9P3H1J2_9FUNG</name>
<dbReference type="NCBIfam" id="TIGR01297">
    <property type="entry name" value="CDF"/>
    <property type="match status" value="1"/>
</dbReference>
<dbReference type="InterPro" id="IPR027469">
    <property type="entry name" value="Cation_efflux_TMD_sf"/>
</dbReference>
<feature type="transmembrane region" description="Helical" evidence="8">
    <location>
        <begin position="130"/>
        <end position="152"/>
    </location>
</feature>
<feature type="transmembrane region" description="Helical" evidence="8">
    <location>
        <begin position="497"/>
        <end position="517"/>
    </location>
</feature>
<keyword evidence="4 8" id="KW-0812">Transmembrane</keyword>
<dbReference type="GO" id="GO:1904257">
    <property type="term" value="P:zinc ion import into Golgi lumen"/>
    <property type="evidence" value="ECO:0007669"/>
    <property type="project" value="TreeGrafter"/>
</dbReference>
<organism evidence="10 11">
    <name type="scientific">Entomortierella parvispora</name>
    <dbReference type="NCBI Taxonomy" id="205924"/>
    <lineage>
        <taxon>Eukaryota</taxon>
        <taxon>Fungi</taxon>
        <taxon>Fungi incertae sedis</taxon>
        <taxon>Mucoromycota</taxon>
        <taxon>Mortierellomycotina</taxon>
        <taxon>Mortierellomycetes</taxon>
        <taxon>Mortierellales</taxon>
        <taxon>Mortierellaceae</taxon>
        <taxon>Entomortierella</taxon>
    </lineage>
</organism>
<comment type="similarity">
    <text evidence="2">Belongs to the cation diffusion facilitator (CDF) transporter (TC 2.A.4) family. SLC30A subfamily.</text>
</comment>
<evidence type="ECO:0000256" key="4">
    <source>
        <dbReference type="ARBA" id="ARBA00022692"/>
    </source>
</evidence>
<evidence type="ECO:0000313" key="11">
    <source>
        <dbReference type="Proteomes" id="UP000827284"/>
    </source>
</evidence>
<gene>
    <name evidence="10" type="ORF">EMPS_00691</name>
</gene>
<feature type="transmembrane region" description="Helical" evidence="8">
    <location>
        <begin position="427"/>
        <end position="445"/>
    </location>
</feature>
<dbReference type="Gene3D" id="1.20.1510.10">
    <property type="entry name" value="Cation efflux protein transmembrane domain"/>
    <property type="match status" value="1"/>
</dbReference>
<keyword evidence="3" id="KW-0813">Transport</keyword>
<dbReference type="Proteomes" id="UP000827284">
    <property type="component" value="Unassembled WGS sequence"/>
</dbReference>
<dbReference type="Pfam" id="PF01545">
    <property type="entry name" value="Cation_efflux"/>
    <property type="match status" value="1"/>
</dbReference>
<dbReference type="AlphaFoldDB" id="A0A9P3H1J2"/>
<dbReference type="SUPFAM" id="SSF161111">
    <property type="entry name" value="Cation efflux protein transmembrane domain-like"/>
    <property type="match status" value="1"/>
</dbReference>
<reference evidence="10" key="2">
    <citation type="journal article" date="2022" name="Microbiol. Resour. Announc.">
        <title>Whole-Genome Sequence of Entomortierella parvispora E1425, a Mucoromycotan Fungus Associated with Burkholderiaceae-Related Endosymbiotic Bacteria.</title>
        <authorList>
            <person name="Herlambang A."/>
            <person name="Guo Y."/>
            <person name="Takashima Y."/>
            <person name="Narisawa K."/>
            <person name="Ohta H."/>
            <person name="Nishizawa T."/>
        </authorList>
    </citation>
    <scope>NUCLEOTIDE SEQUENCE</scope>
    <source>
        <strain evidence="10">E1425</strain>
    </source>
</reference>
<dbReference type="EMBL" id="BQFW01000001">
    <property type="protein sequence ID" value="GJJ68345.1"/>
    <property type="molecule type" value="Genomic_DNA"/>
</dbReference>
<feature type="transmembrane region" description="Helical" evidence="8">
    <location>
        <begin position="315"/>
        <end position="334"/>
    </location>
</feature>
<feature type="transmembrane region" description="Helical" evidence="8">
    <location>
        <begin position="289"/>
        <end position="309"/>
    </location>
</feature>
<dbReference type="OrthoDB" id="78669at2759"/>
<feature type="transmembrane region" description="Helical" evidence="8">
    <location>
        <begin position="260"/>
        <end position="277"/>
    </location>
</feature>
<dbReference type="GO" id="GO:0006882">
    <property type="term" value="P:intracellular zinc ion homeostasis"/>
    <property type="evidence" value="ECO:0007669"/>
    <property type="project" value="InterPro"/>
</dbReference>
<evidence type="ECO:0000259" key="9">
    <source>
        <dbReference type="Pfam" id="PF01545"/>
    </source>
</evidence>
<evidence type="ECO:0000256" key="3">
    <source>
        <dbReference type="ARBA" id="ARBA00022448"/>
    </source>
</evidence>
<keyword evidence="5 8" id="KW-1133">Transmembrane helix</keyword>
<evidence type="ECO:0000313" key="10">
    <source>
        <dbReference type="EMBL" id="GJJ68345.1"/>
    </source>
</evidence>
<dbReference type="FunFam" id="1.20.1510.10:FF:000014">
    <property type="entry name" value="Cation efflux protein/ zinc transporter"/>
    <property type="match status" value="1"/>
</dbReference>
<feature type="domain" description="Cation efflux protein transmembrane" evidence="9">
    <location>
        <begin position="396"/>
        <end position="607"/>
    </location>
</feature>
<dbReference type="GO" id="GO:0005385">
    <property type="term" value="F:zinc ion transmembrane transporter activity"/>
    <property type="evidence" value="ECO:0007669"/>
    <property type="project" value="InterPro"/>
</dbReference>
<dbReference type="GO" id="GO:0031410">
    <property type="term" value="C:cytoplasmic vesicle"/>
    <property type="evidence" value="ECO:0007669"/>
    <property type="project" value="TreeGrafter"/>
</dbReference>
<feature type="transmembrane region" description="Helical" evidence="8">
    <location>
        <begin position="164"/>
        <end position="180"/>
    </location>
</feature>
<keyword evidence="6" id="KW-0406">Ion transport</keyword>
<feature type="transmembrane region" description="Helical" evidence="8">
    <location>
        <begin position="582"/>
        <end position="599"/>
    </location>
</feature>
<reference evidence="10" key="1">
    <citation type="submission" date="2021-11" db="EMBL/GenBank/DDBJ databases">
        <authorList>
            <person name="Herlambang A."/>
            <person name="Guo Y."/>
            <person name="Takashima Y."/>
            <person name="Nishizawa T."/>
        </authorList>
    </citation>
    <scope>NUCLEOTIDE SEQUENCE</scope>
    <source>
        <strain evidence="10">E1425</strain>
    </source>
</reference>
<evidence type="ECO:0000256" key="8">
    <source>
        <dbReference type="SAM" id="Phobius"/>
    </source>
</evidence>
<evidence type="ECO:0000256" key="7">
    <source>
        <dbReference type="ARBA" id="ARBA00023136"/>
    </source>
</evidence>
<evidence type="ECO:0000256" key="1">
    <source>
        <dbReference type="ARBA" id="ARBA00004141"/>
    </source>
</evidence>
<dbReference type="GO" id="GO:0005794">
    <property type="term" value="C:Golgi apparatus"/>
    <property type="evidence" value="ECO:0007669"/>
    <property type="project" value="TreeGrafter"/>
</dbReference>
<accession>A0A9P3H1J2</accession>
<feature type="transmembrane region" description="Helical" evidence="8">
    <location>
        <begin position="226"/>
        <end position="248"/>
    </location>
</feature>
<proteinExistence type="inferred from homology"/>
<feature type="transmembrane region" description="Helical" evidence="8">
    <location>
        <begin position="71"/>
        <end position="90"/>
    </location>
</feature>
<keyword evidence="7 8" id="KW-0472">Membrane</keyword>
<evidence type="ECO:0000256" key="5">
    <source>
        <dbReference type="ARBA" id="ARBA00022989"/>
    </source>
</evidence>
<dbReference type="GO" id="GO:0016020">
    <property type="term" value="C:membrane"/>
    <property type="evidence" value="ECO:0007669"/>
    <property type="project" value="UniProtKB-SubCell"/>
</dbReference>
<evidence type="ECO:0000256" key="2">
    <source>
        <dbReference type="ARBA" id="ARBA00008873"/>
    </source>
</evidence>
<sequence length="724" mass="78685">MYSNTNHQHGHHGHDFNNVRKPGMINLDKITSHSHSSGIPFNHIAFLGIAKLVQAACAHFLREWIRADHKSLAVVLFWILLAGSVVLLTIERPWSKVGVNNWKWNKIIAFGAALAGQMFLWLWALSTLSTFRVVMLTQYANIWMVAVLAALIGKRASSQRQNSFIVLGGFLACFILDVRSAPGSQFLSVVSGYVAIVASTQLSIYQRGVARRLSAEMSGNKTLHAVAVSVAALIVSPVALVTSLIWTSSPGIAYTHTPSWFLYLTLGAGIFAVDFYVNQSISQRVLPLWHVLSGWPIVLISSCFTGLMLTKSIGANLLDFLIAVVMLYGIHELLQAEALVSDSRFDPEEGGRHHNDLPTHGGLSASSLAGQYTSGGVADLGVYIKAILADQDSKQIFYFLLLNLSFMFVQMLYGVWTNSLGLISDSIHMFFDCLALGVGLFASVMSKWNANRTFTYGYNRIETLSGFSNGIFLSLISIFIVIEAIERLVHPPEMNTHRLLLVSFLGFVVNMVGIFAFNHGHGHGHSHGGHGHDHHGHDHGHGHNANMQGVFLHIMADTLGSVGVIISTLLIDWFGWTGFDPIASMFIAVLIFLSVIPLIKDSAAVLMLEVPDSNLGSIEHALGEIVNVPGVVSYSCARFWPNSPESMIGSIHIQVSHTGTDPATEDTKALQHSVEQILLSTIPGLSEVAVQVEKEGMGGFQSCFCNGSRLKGGALKAGGAPWST</sequence>
<feature type="transmembrane region" description="Helical" evidence="8">
    <location>
        <begin position="466"/>
        <end position="485"/>
    </location>
</feature>
<dbReference type="PANTHER" id="PTHR45755">
    <property type="match status" value="1"/>
</dbReference>
<feature type="transmembrane region" description="Helical" evidence="8">
    <location>
        <begin position="102"/>
        <end position="124"/>
    </location>
</feature>
<comment type="subcellular location">
    <subcellularLocation>
        <location evidence="1">Membrane</location>
        <topology evidence="1">Multi-pass membrane protein</topology>
    </subcellularLocation>
</comment>
<dbReference type="PANTHER" id="PTHR45755:SF4">
    <property type="entry name" value="ZINC TRANSPORTER 7"/>
    <property type="match status" value="1"/>
</dbReference>
<dbReference type="InterPro" id="IPR058533">
    <property type="entry name" value="Cation_efflux_TM"/>
</dbReference>
<evidence type="ECO:0000256" key="6">
    <source>
        <dbReference type="ARBA" id="ARBA00023065"/>
    </source>
</evidence>
<dbReference type="InterPro" id="IPR045316">
    <property type="entry name" value="Msc2-like"/>
</dbReference>
<feature type="transmembrane region" description="Helical" evidence="8">
    <location>
        <begin position="550"/>
        <end position="576"/>
    </location>
</feature>
<protein>
    <submittedName>
        <fullName evidence="10">Solute carrier family 30 (Zinc transporter), member 5/7</fullName>
    </submittedName>
</protein>
<comment type="caution">
    <text evidence="10">The sequence shown here is derived from an EMBL/GenBank/DDBJ whole genome shotgun (WGS) entry which is preliminary data.</text>
</comment>
<feature type="transmembrane region" description="Helical" evidence="8">
    <location>
        <begin position="186"/>
        <end position="205"/>
    </location>
</feature>
<feature type="transmembrane region" description="Helical" evidence="8">
    <location>
        <begin position="396"/>
        <end position="415"/>
    </location>
</feature>
<keyword evidence="11" id="KW-1185">Reference proteome</keyword>
<dbReference type="InterPro" id="IPR002524">
    <property type="entry name" value="Cation_efflux"/>
</dbReference>